<keyword evidence="2" id="KW-0547">Nucleotide-binding</keyword>
<evidence type="ECO:0000313" key="6">
    <source>
        <dbReference type="EMBL" id="KAF1690251.1"/>
    </source>
</evidence>
<dbReference type="Gene3D" id="3.40.367.20">
    <property type="match status" value="1"/>
</dbReference>
<keyword evidence="1 6" id="KW-0808">Transferase</keyword>
<dbReference type="PANTHER" id="PTHR47690">
    <property type="entry name" value="GLUCOKINASE"/>
    <property type="match status" value="1"/>
</dbReference>
<sequence>MSPAALSASASLLAADVGGTHVRMGLVEAGADGTPQVMAYAKYRCTDHPGLDAIAAEFLADLGNPAVEVAVIASAGHVLEDGTLIANNLPWPLVPAALRAALDLRGLYLLNDFAALAHAVGRLGPAELLRLSGPAQGTTGPLLVLGPGTGLGAALWVPHAGRGLVLPTEAGQAMLAAATDLELELLRRLRGPDRHVPVERALSGPGLLNLYRALCALRGPDPVHAQPDAVTAAALDGGEPLARQALEVFCGLLGGVVGDLALVYGVQGVYLAGGILPRIAGFLAGSSFRERFLDKGPMRPALERVPVRLVEHGQLGVLGAACWYLDQAVPR</sequence>
<evidence type="ECO:0000256" key="3">
    <source>
        <dbReference type="ARBA" id="ARBA00022777"/>
    </source>
</evidence>
<dbReference type="AlphaFoldDB" id="A0A921TIT7"/>
<evidence type="ECO:0000313" key="7">
    <source>
        <dbReference type="Proteomes" id="UP000717981"/>
    </source>
</evidence>
<comment type="similarity">
    <text evidence="5">Belongs to the bacterial glucokinase family.</text>
</comment>
<dbReference type="InterPro" id="IPR043129">
    <property type="entry name" value="ATPase_NBD"/>
</dbReference>
<protein>
    <submittedName>
        <fullName evidence="6">Glucokinase</fullName>
        <ecNumber evidence="6">2.7.1.2</ecNumber>
    </submittedName>
</protein>
<name>A0A921TIT7_9GAMM</name>
<dbReference type="GO" id="GO:0006096">
    <property type="term" value="P:glycolytic process"/>
    <property type="evidence" value="ECO:0007669"/>
    <property type="project" value="InterPro"/>
</dbReference>
<proteinExistence type="inferred from homology"/>
<keyword evidence="4" id="KW-0067">ATP-binding</keyword>
<reference evidence="6" key="1">
    <citation type="submission" date="2017-10" db="EMBL/GenBank/DDBJ databases">
        <title>Whole genome sequencing of members of genus Pseudoxanthomonas.</title>
        <authorList>
            <person name="Kumar S."/>
            <person name="Bansal K."/>
            <person name="Kaur A."/>
            <person name="Patil P."/>
            <person name="Sharma S."/>
            <person name="Patil P.B."/>
        </authorList>
    </citation>
    <scope>NUCLEOTIDE SEQUENCE</scope>
    <source>
        <strain evidence="6">DSM 22914</strain>
    </source>
</reference>
<dbReference type="Proteomes" id="UP000717981">
    <property type="component" value="Unassembled WGS sequence"/>
</dbReference>
<dbReference type="Gene3D" id="3.30.420.40">
    <property type="match status" value="1"/>
</dbReference>
<keyword evidence="3" id="KW-0418">Kinase</keyword>
<evidence type="ECO:0000256" key="5">
    <source>
        <dbReference type="RuleBase" id="RU004046"/>
    </source>
</evidence>
<dbReference type="GO" id="GO:0005536">
    <property type="term" value="F:D-glucose binding"/>
    <property type="evidence" value="ECO:0007669"/>
    <property type="project" value="InterPro"/>
</dbReference>
<dbReference type="EMBL" id="PDWK01000008">
    <property type="protein sequence ID" value="KAF1690251.1"/>
    <property type="molecule type" value="Genomic_DNA"/>
</dbReference>
<dbReference type="InterPro" id="IPR050201">
    <property type="entry name" value="Bacterial_glucokinase"/>
</dbReference>
<dbReference type="RefSeq" id="WP_162123555.1">
    <property type="nucleotide sequence ID" value="NZ_PDWK01000008.1"/>
</dbReference>
<dbReference type="PANTHER" id="PTHR47690:SF1">
    <property type="entry name" value="GLUCOKINASE"/>
    <property type="match status" value="1"/>
</dbReference>
<dbReference type="NCBIfam" id="NF009073">
    <property type="entry name" value="PRK12408.1"/>
    <property type="match status" value="1"/>
</dbReference>
<gene>
    <name evidence="6" type="ORF">CR938_02820</name>
</gene>
<dbReference type="SUPFAM" id="SSF53067">
    <property type="entry name" value="Actin-like ATPase domain"/>
    <property type="match status" value="1"/>
</dbReference>
<dbReference type="GO" id="GO:0004340">
    <property type="term" value="F:glucokinase activity"/>
    <property type="evidence" value="ECO:0007669"/>
    <property type="project" value="UniProtKB-EC"/>
</dbReference>
<organism evidence="6 7">
    <name type="scientific">Pseudoxanthomonas taiwanensis</name>
    <dbReference type="NCBI Taxonomy" id="176598"/>
    <lineage>
        <taxon>Bacteria</taxon>
        <taxon>Pseudomonadati</taxon>
        <taxon>Pseudomonadota</taxon>
        <taxon>Gammaproteobacteria</taxon>
        <taxon>Lysobacterales</taxon>
        <taxon>Lysobacteraceae</taxon>
        <taxon>Pseudoxanthomonas</taxon>
    </lineage>
</organism>
<dbReference type="CDD" id="cd24008">
    <property type="entry name" value="ASKHA_NBD_GLK"/>
    <property type="match status" value="1"/>
</dbReference>
<accession>A0A921TIT7</accession>
<evidence type="ECO:0000256" key="4">
    <source>
        <dbReference type="ARBA" id="ARBA00022840"/>
    </source>
</evidence>
<dbReference type="InterPro" id="IPR003836">
    <property type="entry name" value="Glucokinase"/>
</dbReference>
<dbReference type="OrthoDB" id="9800595at2"/>
<keyword evidence="7" id="KW-1185">Reference proteome</keyword>
<dbReference type="GO" id="GO:0005829">
    <property type="term" value="C:cytosol"/>
    <property type="evidence" value="ECO:0007669"/>
    <property type="project" value="TreeGrafter"/>
</dbReference>
<evidence type="ECO:0000256" key="1">
    <source>
        <dbReference type="ARBA" id="ARBA00022679"/>
    </source>
</evidence>
<evidence type="ECO:0000256" key="2">
    <source>
        <dbReference type="ARBA" id="ARBA00022741"/>
    </source>
</evidence>
<dbReference type="GO" id="GO:0005524">
    <property type="term" value="F:ATP binding"/>
    <property type="evidence" value="ECO:0007669"/>
    <property type="project" value="UniProtKB-KW"/>
</dbReference>
<dbReference type="EC" id="2.7.1.2" evidence="6"/>
<dbReference type="Pfam" id="PF02685">
    <property type="entry name" value="Glucokinase"/>
    <property type="match status" value="1"/>
</dbReference>
<comment type="caution">
    <text evidence="6">The sequence shown here is derived from an EMBL/GenBank/DDBJ whole genome shotgun (WGS) entry which is preliminary data.</text>
</comment>